<feature type="compositionally biased region" description="Acidic residues" evidence="1">
    <location>
        <begin position="12"/>
        <end position="38"/>
    </location>
</feature>
<dbReference type="EMBL" id="UYJE01002075">
    <property type="protein sequence ID" value="VDI07628.1"/>
    <property type="molecule type" value="Genomic_DNA"/>
</dbReference>
<reference evidence="2" key="1">
    <citation type="submission" date="2018-11" db="EMBL/GenBank/DDBJ databases">
        <authorList>
            <person name="Alioto T."/>
            <person name="Alioto T."/>
        </authorList>
    </citation>
    <scope>NUCLEOTIDE SEQUENCE</scope>
</reference>
<evidence type="ECO:0000313" key="3">
    <source>
        <dbReference type="Proteomes" id="UP000596742"/>
    </source>
</evidence>
<evidence type="ECO:0000256" key="1">
    <source>
        <dbReference type="SAM" id="MobiDB-lite"/>
    </source>
</evidence>
<accession>A0A8B6CPY7</accession>
<name>A0A8B6CPY7_MYTGA</name>
<dbReference type="AlphaFoldDB" id="A0A8B6CPY7"/>
<dbReference type="Proteomes" id="UP000596742">
    <property type="component" value="Unassembled WGS sequence"/>
</dbReference>
<proteinExistence type="predicted"/>
<feature type="region of interest" description="Disordered" evidence="1">
    <location>
        <begin position="1"/>
        <end position="41"/>
    </location>
</feature>
<keyword evidence="3" id="KW-1185">Reference proteome</keyword>
<sequence>MNDPANRVDWTSAEEEDGGNDNNDDDKEEMKEDNDEDGFIWRTLKRPKVDIY</sequence>
<comment type="caution">
    <text evidence="2">The sequence shown here is derived from an EMBL/GenBank/DDBJ whole genome shotgun (WGS) entry which is preliminary data.</text>
</comment>
<gene>
    <name evidence="2" type="ORF">MGAL_10B006084</name>
</gene>
<protein>
    <submittedName>
        <fullName evidence="2">Uncharacterized protein</fullName>
    </submittedName>
</protein>
<evidence type="ECO:0000313" key="2">
    <source>
        <dbReference type="EMBL" id="VDI07628.1"/>
    </source>
</evidence>
<organism evidence="2 3">
    <name type="scientific">Mytilus galloprovincialis</name>
    <name type="common">Mediterranean mussel</name>
    <dbReference type="NCBI Taxonomy" id="29158"/>
    <lineage>
        <taxon>Eukaryota</taxon>
        <taxon>Metazoa</taxon>
        <taxon>Spiralia</taxon>
        <taxon>Lophotrochozoa</taxon>
        <taxon>Mollusca</taxon>
        <taxon>Bivalvia</taxon>
        <taxon>Autobranchia</taxon>
        <taxon>Pteriomorphia</taxon>
        <taxon>Mytilida</taxon>
        <taxon>Mytiloidea</taxon>
        <taxon>Mytilidae</taxon>
        <taxon>Mytilinae</taxon>
        <taxon>Mytilus</taxon>
    </lineage>
</organism>